<protein>
    <submittedName>
        <fullName evidence="1">Uncharacterized protein</fullName>
    </submittedName>
</protein>
<accession>A0A8J4R4W4</accession>
<keyword evidence="2" id="KW-1185">Reference proteome</keyword>
<evidence type="ECO:0000313" key="2">
    <source>
        <dbReference type="Proteomes" id="UP000737018"/>
    </source>
</evidence>
<dbReference type="AlphaFoldDB" id="A0A8J4R4W4"/>
<evidence type="ECO:0000313" key="1">
    <source>
        <dbReference type="EMBL" id="KAF3959529.1"/>
    </source>
</evidence>
<reference evidence="1" key="1">
    <citation type="submission" date="2020-03" db="EMBL/GenBank/DDBJ databases">
        <title>Castanea mollissima Vanexum genome sequencing.</title>
        <authorList>
            <person name="Staton M."/>
        </authorList>
    </citation>
    <scope>NUCLEOTIDE SEQUENCE</scope>
    <source>
        <tissue evidence="1">Leaf</tissue>
    </source>
</reference>
<name>A0A8J4R4W4_9ROSI</name>
<dbReference type="Proteomes" id="UP000737018">
    <property type="component" value="Unassembled WGS sequence"/>
</dbReference>
<gene>
    <name evidence="1" type="ORF">CMV_015663</name>
</gene>
<organism evidence="1 2">
    <name type="scientific">Castanea mollissima</name>
    <name type="common">Chinese chestnut</name>
    <dbReference type="NCBI Taxonomy" id="60419"/>
    <lineage>
        <taxon>Eukaryota</taxon>
        <taxon>Viridiplantae</taxon>
        <taxon>Streptophyta</taxon>
        <taxon>Embryophyta</taxon>
        <taxon>Tracheophyta</taxon>
        <taxon>Spermatophyta</taxon>
        <taxon>Magnoliopsida</taxon>
        <taxon>eudicotyledons</taxon>
        <taxon>Gunneridae</taxon>
        <taxon>Pentapetalae</taxon>
        <taxon>rosids</taxon>
        <taxon>fabids</taxon>
        <taxon>Fagales</taxon>
        <taxon>Fagaceae</taxon>
        <taxon>Castanea</taxon>
    </lineage>
</organism>
<proteinExistence type="predicted"/>
<sequence>MNPKTKHRNLKIFKSFESLKALHQYSPPFNCYTSSTTLSLSLSHSISFEGRRTRSLSGYRYGSTVGSYCDTTSFLVAYVKF</sequence>
<dbReference type="EMBL" id="JRKL02002311">
    <property type="protein sequence ID" value="KAF3959529.1"/>
    <property type="molecule type" value="Genomic_DNA"/>
</dbReference>
<comment type="caution">
    <text evidence="1">The sequence shown here is derived from an EMBL/GenBank/DDBJ whole genome shotgun (WGS) entry which is preliminary data.</text>
</comment>